<evidence type="ECO:0000313" key="2">
    <source>
        <dbReference type="EMBL" id="ORY16409.1"/>
    </source>
</evidence>
<gene>
    <name evidence="2" type="ORF">BCR34DRAFT_557180</name>
</gene>
<comment type="caution">
    <text evidence="2">The sequence shown here is derived from an EMBL/GenBank/DDBJ whole genome shotgun (WGS) entry which is preliminary data.</text>
</comment>
<dbReference type="AlphaFoldDB" id="A0A1Y2A1N3"/>
<keyword evidence="3" id="KW-1185">Reference proteome</keyword>
<dbReference type="Proteomes" id="UP000193144">
    <property type="component" value="Unassembled WGS sequence"/>
</dbReference>
<feature type="region of interest" description="Disordered" evidence="1">
    <location>
        <begin position="248"/>
        <end position="277"/>
    </location>
</feature>
<organism evidence="2 3">
    <name type="scientific">Clohesyomyces aquaticus</name>
    <dbReference type="NCBI Taxonomy" id="1231657"/>
    <lineage>
        <taxon>Eukaryota</taxon>
        <taxon>Fungi</taxon>
        <taxon>Dikarya</taxon>
        <taxon>Ascomycota</taxon>
        <taxon>Pezizomycotina</taxon>
        <taxon>Dothideomycetes</taxon>
        <taxon>Pleosporomycetidae</taxon>
        <taxon>Pleosporales</taxon>
        <taxon>Lindgomycetaceae</taxon>
        <taxon>Clohesyomyces</taxon>
    </lineage>
</organism>
<reference evidence="2 3" key="1">
    <citation type="submission" date="2016-07" db="EMBL/GenBank/DDBJ databases">
        <title>Pervasive Adenine N6-methylation of Active Genes in Fungi.</title>
        <authorList>
            <consortium name="DOE Joint Genome Institute"/>
            <person name="Mondo S.J."/>
            <person name="Dannebaum R.O."/>
            <person name="Kuo R.C."/>
            <person name="Labutti K."/>
            <person name="Haridas S."/>
            <person name="Kuo A."/>
            <person name="Salamov A."/>
            <person name="Ahrendt S.R."/>
            <person name="Lipzen A."/>
            <person name="Sullivan W."/>
            <person name="Andreopoulos W.B."/>
            <person name="Clum A."/>
            <person name="Lindquist E."/>
            <person name="Daum C."/>
            <person name="Ramamoorthy G.K."/>
            <person name="Gryganskyi A."/>
            <person name="Culley D."/>
            <person name="Magnuson J.K."/>
            <person name="James T.Y."/>
            <person name="O'Malley M.A."/>
            <person name="Stajich J.E."/>
            <person name="Spatafora J.W."/>
            <person name="Visel A."/>
            <person name="Grigoriev I.V."/>
        </authorList>
    </citation>
    <scope>NUCLEOTIDE SEQUENCE [LARGE SCALE GENOMIC DNA]</scope>
    <source>
        <strain evidence="2 3">CBS 115471</strain>
    </source>
</reference>
<feature type="compositionally biased region" description="Basic and acidic residues" evidence="1">
    <location>
        <begin position="123"/>
        <end position="140"/>
    </location>
</feature>
<evidence type="ECO:0000313" key="3">
    <source>
        <dbReference type="Proteomes" id="UP000193144"/>
    </source>
</evidence>
<protein>
    <submittedName>
        <fullName evidence="2">Uncharacterized protein</fullName>
    </submittedName>
</protein>
<dbReference type="EMBL" id="MCFA01000018">
    <property type="protein sequence ID" value="ORY16409.1"/>
    <property type="molecule type" value="Genomic_DNA"/>
</dbReference>
<name>A0A1Y2A1N3_9PLEO</name>
<proteinExistence type="predicted"/>
<sequence length="277" mass="32311">MPGRMIEWSHKANTRDTSYSNTSAPTGMELVRTYQRPEPESELGGCDSDDGGHYDFTWDTSGEEDQKDNPAHGRSARPRPRGSSTFPGVYEETDYSDYSSDYSYQPRASYTFPKCRTKTRPYEYKYEYESDKNPRTRPEESFTGTRSCQSGPPYNSQSSRPLGETDEEKKLRAELKALSEIGIEQTSRDDYRALRALIDEKTQRLAKLGALKYYPEDSHKDDEVERAKLNRRWSTLEARKRAFREVRANDRRKEEKQDAEDREVRELKFNLPQKGRY</sequence>
<evidence type="ECO:0000256" key="1">
    <source>
        <dbReference type="SAM" id="MobiDB-lite"/>
    </source>
</evidence>
<feature type="region of interest" description="Disordered" evidence="1">
    <location>
        <begin position="1"/>
        <end position="110"/>
    </location>
</feature>
<feature type="region of interest" description="Disordered" evidence="1">
    <location>
        <begin position="123"/>
        <end position="169"/>
    </location>
</feature>
<accession>A0A1Y2A1N3</accession>
<feature type="compositionally biased region" description="Polar residues" evidence="1">
    <location>
        <begin position="15"/>
        <end position="25"/>
    </location>
</feature>
<feature type="compositionally biased region" description="Polar residues" evidence="1">
    <location>
        <begin position="142"/>
        <end position="160"/>
    </location>
</feature>